<dbReference type="EMBL" id="HACM01005206">
    <property type="protein sequence ID" value="CRZ05648.1"/>
    <property type="molecule type" value="Transcribed_RNA"/>
</dbReference>
<sequence>MGLPIGGAVFRVPGDASSVQNNCLFDSVLASGLVPECSPSEFLMQGMAKMGESLIEMARIKTEARPSSSKVEALLEKLLEANEIDRQQQQEDRQRQTDINMAILQQLANMNK</sequence>
<name>A0A0H5QUF8_9EUKA</name>
<accession>A0A0H5QUF8</accession>
<evidence type="ECO:0000313" key="1">
    <source>
        <dbReference type="EMBL" id="CRZ05648.1"/>
    </source>
</evidence>
<feature type="non-terminal residue" evidence="1">
    <location>
        <position position="112"/>
    </location>
</feature>
<organism evidence="1">
    <name type="scientific">Spongospora subterranea</name>
    <dbReference type="NCBI Taxonomy" id="70186"/>
    <lineage>
        <taxon>Eukaryota</taxon>
        <taxon>Sar</taxon>
        <taxon>Rhizaria</taxon>
        <taxon>Endomyxa</taxon>
        <taxon>Phytomyxea</taxon>
        <taxon>Plasmodiophorida</taxon>
        <taxon>Plasmodiophoridae</taxon>
        <taxon>Spongospora</taxon>
    </lineage>
</organism>
<reference evidence="1" key="1">
    <citation type="submission" date="2015-04" db="EMBL/GenBank/DDBJ databases">
        <title>The genome sequence of the plant pathogenic Rhizarian Plasmodiophora brassicae reveals insights in its biotrophic life cycle and the origin of chitin synthesis.</title>
        <authorList>
            <person name="Schwelm A."/>
            <person name="Fogelqvist J."/>
            <person name="Knaust A."/>
            <person name="Julke S."/>
            <person name="Lilja T."/>
            <person name="Dhandapani V."/>
            <person name="Bonilla-Rosso G."/>
            <person name="Karlsson M."/>
            <person name="Shevchenko A."/>
            <person name="Choi S.R."/>
            <person name="Kim H.G."/>
            <person name="Park J.Y."/>
            <person name="Lim Y.P."/>
            <person name="Ludwig-Muller J."/>
            <person name="Dixelius C."/>
        </authorList>
    </citation>
    <scope>NUCLEOTIDE SEQUENCE</scope>
    <source>
        <tissue evidence="1">Potato root galls</tissue>
    </source>
</reference>
<protein>
    <submittedName>
        <fullName evidence="1">Uncharacterized protein</fullName>
    </submittedName>
</protein>
<dbReference type="AlphaFoldDB" id="A0A0H5QUF8"/>
<proteinExistence type="predicted"/>